<dbReference type="Pfam" id="PF00563">
    <property type="entry name" value="EAL"/>
    <property type="match status" value="1"/>
</dbReference>
<dbReference type="SUPFAM" id="SSF55073">
    <property type="entry name" value="Nucleotide cyclase"/>
    <property type="match status" value="1"/>
</dbReference>
<dbReference type="EMBL" id="LO017727">
    <property type="protein sequence ID" value="CRH05764.1"/>
    <property type="molecule type" value="Genomic_DNA"/>
</dbReference>
<feature type="domain" description="PAC" evidence="3">
    <location>
        <begin position="294"/>
        <end position="344"/>
    </location>
</feature>
<evidence type="ECO:0000259" key="3">
    <source>
        <dbReference type="PROSITE" id="PS50113"/>
    </source>
</evidence>
<dbReference type="PANTHER" id="PTHR44757:SF2">
    <property type="entry name" value="BIOFILM ARCHITECTURE MAINTENANCE PROTEIN MBAA"/>
    <property type="match status" value="1"/>
</dbReference>
<keyword evidence="6" id="KW-0808">Transferase</keyword>
<feature type="transmembrane region" description="Helical" evidence="1">
    <location>
        <begin position="184"/>
        <end position="207"/>
    </location>
</feature>
<keyword evidence="1" id="KW-1133">Transmembrane helix</keyword>
<dbReference type="InterPro" id="IPR035965">
    <property type="entry name" value="PAS-like_dom_sf"/>
</dbReference>
<dbReference type="PROSITE" id="PS50113">
    <property type="entry name" value="PAC"/>
    <property type="match status" value="1"/>
</dbReference>
<dbReference type="Gene3D" id="3.30.70.270">
    <property type="match status" value="1"/>
</dbReference>
<dbReference type="InterPro" id="IPR035919">
    <property type="entry name" value="EAL_sf"/>
</dbReference>
<evidence type="ECO:0000259" key="4">
    <source>
        <dbReference type="PROSITE" id="PS50883"/>
    </source>
</evidence>
<reference evidence="6" key="1">
    <citation type="submission" date="2015-04" db="EMBL/GenBank/DDBJ databases">
        <authorList>
            <person name="Syromyatnikov M.Y."/>
            <person name="Popov V.N."/>
        </authorList>
    </citation>
    <scope>NUCLEOTIDE SEQUENCE</scope>
    <source>
        <strain evidence="6">MO-1</strain>
    </source>
</reference>
<dbReference type="Gene3D" id="3.30.450.20">
    <property type="entry name" value="PAS domain"/>
    <property type="match status" value="1"/>
</dbReference>
<dbReference type="Pfam" id="PF00990">
    <property type="entry name" value="GGDEF"/>
    <property type="match status" value="1"/>
</dbReference>
<dbReference type="EC" id="2.7.7.65" evidence="6"/>
<keyword evidence="6" id="KW-0548">Nucleotidyltransferase</keyword>
<dbReference type="SUPFAM" id="SSF55785">
    <property type="entry name" value="PYP-like sensor domain (PAS domain)"/>
    <property type="match status" value="1"/>
</dbReference>
<feature type="transmembrane region" description="Helical" evidence="1">
    <location>
        <begin position="13"/>
        <end position="38"/>
    </location>
</feature>
<dbReference type="AlphaFoldDB" id="A0A1S7LI04"/>
<evidence type="ECO:0000256" key="1">
    <source>
        <dbReference type="SAM" id="Phobius"/>
    </source>
</evidence>
<dbReference type="InterPro" id="IPR043128">
    <property type="entry name" value="Rev_trsase/Diguanyl_cyclase"/>
</dbReference>
<dbReference type="GO" id="GO:0052621">
    <property type="term" value="F:diguanylate cyclase activity"/>
    <property type="evidence" value="ECO:0007669"/>
    <property type="project" value="UniProtKB-EC"/>
</dbReference>
<organism evidence="6">
    <name type="scientific">Magnetococcus massalia (strain MO-1)</name>
    <dbReference type="NCBI Taxonomy" id="451514"/>
    <lineage>
        <taxon>Bacteria</taxon>
        <taxon>Pseudomonadati</taxon>
        <taxon>Pseudomonadota</taxon>
        <taxon>Magnetococcia</taxon>
        <taxon>Magnetococcales</taxon>
        <taxon>Magnetococcaceae</taxon>
        <taxon>Magnetococcus</taxon>
    </lineage>
</organism>
<dbReference type="CDD" id="cd00130">
    <property type="entry name" value="PAS"/>
    <property type="match status" value="1"/>
</dbReference>
<dbReference type="NCBIfam" id="TIGR00254">
    <property type="entry name" value="GGDEF"/>
    <property type="match status" value="1"/>
</dbReference>
<dbReference type="PROSITE" id="PS50112">
    <property type="entry name" value="PAS"/>
    <property type="match status" value="1"/>
</dbReference>
<dbReference type="InterPro" id="IPR001633">
    <property type="entry name" value="EAL_dom"/>
</dbReference>
<feature type="domain" description="EAL" evidence="4">
    <location>
        <begin position="518"/>
        <end position="771"/>
    </location>
</feature>
<feature type="domain" description="PAS" evidence="2">
    <location>
        <begin position="220"/>
        <end position="262"/>
    </location>
</feature>
<evidence type="ECO:0000259" key="2">
    <source>
        <dbReference type="PROSITE" id="PS50112"/>
    </source>
</evidence>
<dbReference type="InterPro" id="IPR000014">
    <property type="entry name" value="PAS"/>
</dbReference>
<dbReference type="Pfam" id="PF13426">
    <property type="entry name" value="PAS_9"/>
    <property type="match status" value="1"/>
</dbReference>
<dbReference type="InterPro" id="IPR029787">
    <property type="entry name" value="Nucleotide_cyclase"/>
</dbReference>
<keyword evidence="1" id="KW-0812">Transmembrane</keyword>
<dbReference type="InterPro" id="IPR000160">
    <property type="entry name" value="GGDEF_dom"/>
</dbReference>
<dbReference type="PROSITE" id="PS50887">
    <property type="entry name" value="GGDEF"/>
    <property type="match status" value="1"/>
</dbReference>
<dbReference type="SUPFAM" id="SSF141868">
    <property type="entry name" value="EAL domain-like"/>
    <property type="match status" value="1"/>
</dbReference>
<dbReference type="CDD" id="cd01949">
    <property type="entry name" value="GGDEF"/>
    <property type="match status" value="1"/>
</dbReference>
<name>A0A1S7LI04_MAGMO</name>
<dbReference type="PANTHER" id="PTHR44757">
    <property type="entry name" value="DIGUANYLATE CYCLASE DGCP"/>
    <property type="match status" value="1"/>
</dbReference>
<dbReference type="SMART" id="SM00091">
    <property type="entry name" value="PAS"/>
    <property type="match status" value="1"/>
</dbReference>
<dbReference type="InterPro" id="IPR000700">
    <property type="entry name" value="PAS-assoc_C"/>
</dbReference>
<evidence type="ECO:0000313" key="6">
    <source>
        <dbReference type="EMBL" id="CRH05764.1"/>
    </source>
</evidence>
<dbReference type="SMART" id="SM00052">
    <property type="entry name" value="EAL"/>
    <property type="match status" value="1"/>
</dbReference>
<evidence type="ECO:0000259" key="5">
    <source>
        <dbReference type="PROSITE" id="PS50887"/>
    </source>
</evidence>
<keyword evidence="1" id="KW-0472">Membrane</keyword>
<dbReference type="InterPro" id="IPR052155">
    <property type="entry name" value="Biofilm_reg_signaling"/>
</dbReference>
<accession>A0A1S7LI04</accession>
<dbReference type="CDD" id="cd01948">
    <property type="entry name" value="EAL"/>
    <property type="match status" value="1"/>
</dbReference>
<dbReference type="SMART" id="SM00267">
    <property type="entry name" value="GGDEF"/>
    <property type="match status" value="1"/>
</dbReference>
<feature type="domain" description="GGDEF" evidence="5">
    <location>
        <begin position="376"/>
        <end position="509"/>
    </location>
</feature>
<dbReference type="NCBIfam" id="TIGR00229">
    <property type="entry name" value="sensory_box"/>
    <property type="match status" value="1"/>
</dbReference>
<protein>
    <submittedName>
        <fullName evidence="6">Putative Diguanylate cyclase/phosphodiesterase with PAS domain</fullName>
        <ecNumber evidence="6">2.7.7.65</ecNumber>
    </submittedName>
</protein>
<dbReference type="PROSITE" id="PS50883">
    <property type="entry name" value="EAL"/>
    <property type="match status" value="1"/>
</dbReference>
<sequence length="784" mass="87294">MALYDALNDRKRIYLLILVMVLVAFVTGGITVGILYQVTVKEAENRLRETAQSQARLLESIAFQHYESDRSDHFVREHVLRVMRDAHARYQGLGDTGEFTLGHLQNDRIHFLLSHRHYDLDSPKPVAMQGQDAAPMRAALSGRSGVMVGLDYRGEEVLAAYEPVKYLDWGIVAKVDMVEIRAPYFYAAKITLLMAILTILFGVLIFYRLTNPILHALHMREQRFSAVAQMAADAILITDQSGSILFANGAAKRMFNMQAVDLSQEKLSHLISNEQGQKLLVAEGAGESRPPNDQLVEVEACRYKGESFPAEMGISSWNVDGERYFSTIIRDITERKAFQERLRQQAEFDSLTGLPNRALFVDRLHQALTLTTRSDNKLALMFIDLDGFKAVNDTLGHHIGDLLLVEAAQRISCCVRRSDTVARLGGDEFTIILTSISEGAFVEGVARKIIETLGETFQLAGQEAHISGSIGISVYPDDAVSAEELIDCADKAMYQVKRADKAGFRFHGEAIHAQAIRRAELESSIRQALKDGFEIYYQPRIGIPEGRVVGVEALLRWHHPTQGLLTPERFMPMIEEVGMSVPVGEMVLIEAAKAGRAWMDMGYPVKVSVNLFADQLKRKKYLYDTVQMALEESNLPPALLTLEISENLLPIDPASPESPLAGLRRLGVEVSVDDLGQGEISLSSLKRNPLNGIQIRQSVVHDLEGEEKARDLISDLVSISSILGLELTAKGAETESQVEILMERKCPEVQGHFFSPPLPMEVMSMLLKEEKDHAPMALRLASLF</sequence>
<dbReference type="Gene3D" id="3.20.20.450">
    <property type="entry name" value="EAL domain"/>
    <property type="match status" value="1"/>
</dbReference>
<proteinExistence type="predicted"/>
<gene>
    <name evidence="6" type="ORF">MAGMO_1576</name>
</gene>